<feature type="compositionally biased region" description="Polar residues" evidence="1">
    <location>
        <begin position="136"/>
        <end position="146"/>
    </location>
</feature>
<feature type="compositionally biased region" description="Basic and acidic residues" evidence="1">
    <location>
        <begin position="749"/>
        <end position="766"/>
    </location>
</feature>
<gene>
    <name evidence="2" type="ORF">V9T40_009918</name>
</gene>
<feature type="region of interest" description="Disordered" evidence="1">
    <location>
        <begin position="284"/>
        <end position="308"/>
    </location>
</feature>
<feature type="region of interest" description="Disordered" evidence="1">
    <location>
        <begin position="549"/>
        <end position="583"/>
    </location>
</feature>
<feature type="compositionally biased region" description="Basic and acidic residues" evidence="1">
    <location>
        <begin position="559"/>
        <end position="568"/>
    </location>
</feature>
<dbReference type="Proteomes" id="UP001367676">
    <property type="component" value="Unassembled WGS sequence"/>
</dbReference>
<comment type="caution">
    <text evidence="2">The sequence shown here is derived from an EMBL/GenBank/DDBJ whole genome shotgun (WGS) entry which is preliminary data.</text>
</comment>
<feature type="compositionally biased region" description="Basic and acidic residues" evidence="1">
    <location>
        <begin position="712"/>
        <end position="721"/>
    </location>
</feature>
<feature type="compositionally biased region" description="Acidic residues" evidence="1">
    <location>
        <begin position="161"/>
        <end position="175"/>
    </location>
</feature>
<keyword evidence="3" id="KW-1185">Reference proteome</keyword>
<dbReference type="AlphaFoldDB" id="A0AAN9Y6X5"/>
<evidence type="ECO:0000256" key="1">
    <source>
        <dbReference type="SAM" id="MobiDB-lite"/>
    </source>
</evidence>
<sequence length="862" mass="93895">MEAFLPSEIGRLIYGYLFQQCGEGLAEEFLNTCDSMRECRLLKQKYAKNFHHKVQDLSLEDILNQYSLLCSLIFKQATGEEPVHRNILSLLKKVLSSKLLGLSSSSVNRSRVVKPAGDKVGSSMAHKIKAVETDASAAQSQLQTNPAVDDNVAFSPGVSDAGDDNMDLDDNDASSEDILKSDSVSNATEETASVVKSTECSQKKISPSVESRICAVLCDSAAMEERVRQPAGRVNFPFPAEYCTPRKQQVISATSVTTPISSVSATVSSPTTVMKSIENVSKNLSSAAESGPVTPKSGQHSSKKTVNEVGRKEKVLQQCSNETPSKTSSKLSTMATTPNSIVNHVSPVTSILLNKKTDQLAVATPSFGADEVLPATTLVNLPTVQMPAVSLVNQEPRVSATLFSTTDVLAAPIMTSSSANIPEISTENVFGELSFESECSLPGKLDKSTSSVKSDSEVVAKLPMKHSPQKPDALSVDSSLLTRSEGTISPVQSPTAKKAETTSQSSRKSTTEPVELPDAAKTTPTCSASKKTPWDLNLRVFVDNDSSVDAHITKRKPKDQKYRKPKEVPKKRKHNDCSDDTLSTHKRFKSDTVAAVPVSVATARQPPLVSQSVDTNITIDHVPSPSRRRRCAKDVESTLASENRSDKNEKIKGGSKDKRMPKSASTAKSLVSKNDVDLSGLAAENEKVERSEKVANVEKKKKQQTTNAVKPSQKEIREAAKTRNSTKRIASVDEVTPLTNAAKGRKKSERIEERLASKKKSKEVDLKNAPFKEPNLPHIKEKPFSSLTETDNGLQKDAQNDICDDLDKEADKIPNQYDSSIVAELETPIDDSINDNELDFEMILEISPEFELYYKFPLYRDG</sequence>
<feature type="compositionally biased region" description="Polar residues" evidence="1">
    <location>
        <begin position="182"/>
        <end position="200"/>
    </location>
</feature>
<feature type="region of interest" description="Disordered" evidence="1">
    <location>
        <begin position="136"/>
        <end position="200"/>
    </location>
</feature>
<accession>A0AAN9Y6X5</accession>
<organism evidence="2 3">
    <name type="scientific">Parthenolecanium corni</name>
    <dbReference type="NCBI Taxonomy" id="536013"/>
    <lineage>
        <taxon>Eukaryota</taxon>
        <taxon>Metazoa</taxon>
        <taxon>Ecdysozoa</taxon>
        <taxon>Arthropoda</taxon>
        <taxon>Hexapoda</taxon>
        <taxon>Insecta</taxon>
        <taxon>Pterygota</taxon>
        <taxon>Neoptera</taxon>
        <taxon>Paraneoptera</taxon>
        <taxon>Hemiptera</taxon>
        <taxon>Sternorrhyncha</taxon>
        <taxon>Coccoidea</taxon>
        <taxon>Coccidae</taxon>
        <taxon>Parthenolecanium</taxon>
    </lineage>
</organism>
<name>A0AAN9Y6X5_9HEMI</name>
<feature type="compositionally biased region" description="Polar residues" evidence="1">
    <location>
        <begin position="476"/>
        <end position="512"/>
    </location>
</feature>
<protein>
    <submittedName>
        <fullName evidence="2">Uncharacterized protein</fullName>
    </submittedName>
</protein>
<evidence type="ECO:0000313" key="3">
    <source>
        <dbReference type="Proteomes" id="UP001367676"/>
    </source>
</evidence>
<reference evidence="2 3" key="1">
    <citation type="submission" date="2024-03" db="EMBL/GenBank/DDBJ databases">
        <title>Adaptation during the transition from Ophiocordyceps entomopathogen to insect associate is accompanied by gene loss and intensified selection.</title>
        <authorList>
            <person name="Ward C.M."/>
            <person name="Onetto C.A."/>
            <person name="Borneman A.R."/>
        </authorList>
    </citation>
    <scope>NUCLEOTIDE SEQUENCE [LARGE SCALE GENOMIC DNA]</scope>
    <source>
        <strain evidence="2">AWRI1</strain>
        <tissue evidence="2">Single Adult Female</tissue>
    </source>
</reference>
<feature type="compositionally biased region" description="Basic and acidic residues" evidence="1">
    <location>
        <begin position="643"/>
        <end position="660"/>
    </location>
</feature>
<feature type="region of interest" description="Disordered" evidence="1">
    <location>
        <begin position="442"/>
        <end position="529"/>
    </location>
</feature>
<dbReference type="EMBL" id="JBBCAQ010000017">
    <property type="protein sequence ID" value="KAK7597693.1"/>
    <property type="molecule type" value="Genomic_DNA"/>
</dbReference>
<proteinExistence type="predicted"/>
<feature type="compositionally biased region" description="Polar residues" evidence="1">
    <location>
        <begin position="663"/>
        <end position="672"/>
    </location>
</feature>
<evidence type="ECO:0000313" key="2">
    <source>
        <dbReference type="EMBL" id="KAK7597693.1"/>
    </source>
</evidence>
<feature type="region of interest" description="Disordered" evidence="1">
    <location>
        <begin position="612"/>
        <end position="792"/>
    </location>
</feature>
<feature type="compositionally biased region" description="Basic and acidic residues" evidence="1">
    <location>
        <begin position="684"/>
        <end position="698"/>
    </location>
</feature>